<accession>A0A0R1XQH6</accession>
<evidence type="ECO:0000259" key="1">
    <source>
        <dbReference type="Pfam" id="PF06902"/>
    </source>
</evidence>
<reference evidence="2 3" key="1">
    <citation type="journal article" date="2015" name="Genome Announc.">
        <title>Expanding the biotechnology potential of lactobacilli through comparative genomics of 213 strains and associated genera.</title>
        <authorList>
            <person name="Sun Z."/>
            <person name="Harris H.M."/>
            <person name="McCann A."/>
            <person name="Guo C."/>
            <person name="Argimon S."/>
            <person name="Zhang W."/>
            <person name="Yang X."/>
            <person name="Jeffery I.B."/>
            <person name="Cooney J.C."/>
            <person name="Kagawa T.F."/>
            <person name="Liu W."/>
            <person name="Song Y."/>
            <person name="Salvetti E."/>
            <person name="Wrobel A."/>
            <person name="Rasinkangas P."/>
            <person name="Parkhill J."/>
            <person name="Rea M.C."/>
            <person name="O'Sullivan O."/>
            <person name="Ritari J."/>
            <person name="Douillard F.P."/>
            <person name="Paul Ross R."/>
            <person name="Yang R."/>
            <person name="Briner A.E."/>
            <person name="Felis G.E."/>
            <person name="de Vos W.M."/>
            <person name="Barrangou R."/>
            <person name="Klaenhammer T.R."/>
            <person name="Caufield P.W."/>
            <person name="Cui Y."/>
            <person name="Zhang H."/>
            <person name="O'Toole P.W."/>
        </authorList>
    </citation>
    <scope>NUCLEOTIDE SEQUENCE [LARGE SCALE GENOMIC DNA]</scope>
    <source>
        <strain evidence="2 3">DSM 18527</strain>
    </source>
</reference>
<keyword evidence="3" id="KW-1185">Reference proteome</keyword>
<dbReference type="EMBL" id="AZGA01000070">
    <property type="protein sequence ID" value="KRM32544.1"/>
    <property type="molecule type" value="Genomic_DNA"/>
</dbReference>
<dbReference type="AlphaFoldDB" id="A0A0R1XQH6"/>
<name>A0A0R1XQH6_9LACO</name>
<proteinExistence type="predicted"/>
<dbReference type="eggNOG" id="COG3592">
    <property type="taxonomic scope" value="Bacteria"/>
</dbReference>
<dbReference type="STRING" id="1423734.FC83_GL000411"/>
<evidence type="ECO:0000313" key="3">
    <source>
        <dbReference type="Proteomes" id="UP000051236"/>
    </source>
</evidence>
<evidence type="ECO:0000313" key="2">
    <source>
        <dbReference type="EMBL" id="KRM32544.1"/>
    </source>
</evidence>
<comment type="caution">
    <text evidence="2">The sequence shown here is derived from an EMBL/GenBank/DDBJ whole genome shotgun (WGS) entry which is preliminary data.</text>
</comment>
<dbReference type="PATRIC" id="fig|1423734.3.peg.412"/>
<dbReference type="Pfam" id="PF06902">
    <property type="entry name" value="Fer4_19"/>
    <property type="match status" value="1"/>
</dbReference>
<sequence>MYAKEVFNMTENQTFTEAQLLDQGYRKYTGEHVDVFFNTNLCQHSGNCVRGLAPVFDLQRKPWILADNASSDAVTRIINTCPSGALRFIRKD</sequence>
<protein>
    <recommendedName>
        <fullName evidence="1">Divergent 4Fe-4S mono-cluster domain-containing protein</fullName>
    </recommendedName>
</protein>
<gene>
    <name evidence="2" type="ORF">FC83_GL000411</name>
</gene>
<feature type="domain" description="Divergent 4Fe-4S mono-cluster" evidence="1">
    <location>
        <begin position="28"/>
        <end position="91"/>
    </location>
</feature>
<organism evidence="2 3">
    <name type="scientific">Agrilactobacillus composti DSM 18527 = JCM 14202</name>
    <dbReference type="NCBI Taxonomy" id="1423734"/>
    <lineage>
        <taxon>Bacteria</taxon>
        <taxon>Bacillati</taxon>
        <taxon>Bacillota</taxon>
        <taxon>Bacilli</taxon>
        <taxon>Lactobacillales</taxon>
        <taxon>Lactobacillaceae</taxon>
        <taxon>Agrilactobacillus</taxon>
    </lineage>
</organism>
<dbReference type="Proteomes" id="UP000051236">
    <property type="component" value="Unassembled WGS sequence"/>
</dbReference>
<dbReference type="InterPro" id="IPR010693">
    <property type="entry name" value="Divergent_4Fe-4S_mono-cluster"/>
</dbReference>